<dbReference type="Proteomes" id="UP000238730">
    <property type="component" value="Unassembled WGS sequence"/>
</dbReference>
<name>A0A2S7W202_PHOAN</name>
<gene>
    <name evidence="1" type="ORF">BTO08_02900</name>
</gene>
<accession>A0A2S7W202</accession>
<evidence type="ECO:0000313" key="2">
    <source>
        <dbReference type="Proteomes" id="UP000238730"/>
    </source>
</evidence>
<dbReference type="EMBL" id="MSCJ01000001">
    <property type="protein sequence ID" value="PQJ68371.1"/>
    <property type="molecule type" value="Genomic_DNA"/>
</dbReference>
<dbReference type="OrthoDB" id="5829447at2"/>
<evidence type="ECO:0000313" key="1">
    <source>
        <dbReference type="EMBL" id="PQJ68371.1"/>
    </source>
</evidence>
<proteinExistence type="predicted"/>
<sequence length="76" mass="8868">MLDQAGQVVVEVYWHSLTAEGSMKHRRVSNKKMKQIMHDIGMTDQPEDDESQLLLEQREQSVNEDKQLIKLDSENK</sequence>
<organism evidence="1 2">
    <name type="scientific">Photobacterium angustum</name>
    <dbReference type="NCBI Taxonomy" id="661"/>
    <lineage>
        <taxon>Bacteria</taxon>
        <taxon>Pseudomonadati</taxon>
        <taxon>Pseudomonadota</taxon>
        <taxon>Gammaproteobacteria</taxon>
        <taxon>Vibrionales</taxon>
        <taxon>Vibrionaceae</taxon>
        <taxon>Photobacterium</taxon>
    </lineage>
</organism>
<reference evidence="1 2" key="1">
    <citation type="submission" date="2016-12" db="EMBL/GenBank/DDBJ databases">
        <title>Diversity of luminous bacteria.</title>
        <authorList>
            <person name="Yoshizawa S."/>
            <person name="Kogure K."/>
        </authorList>
    </citation>
    <scope>NUCLEOTIDE SEQUENCE [LARGE SCALE GENOMIC DNA]</scope>
    <source>
        <strain evidence="1 2">LC1-200</strain>
    </source>
</reference>
<dbReference type="AlphaFoldDB" id="A0A2S7W202"/>
<protein>
    <submittedName>
        <fullName evidence="1">Uncharacterized protein</fullName>
    </submittedName>
</protein>
<comment type="caution">
    <text evidence="1">The sequence shown here is derived from an EMBL/GenBank/DDBJ whole genome shotgun (WGS) entry which is preliminary data.</text>
</comment>